<protein>
    <recommendedName>
        <fullName evidence="1">COMMD1 N-terminal domain-containing protein</fullName>
    </recommendedName>
</protein>
<organism evidence="2 3">
    <name type="scientific">Oopsacas minuta</name>
    <dbReference type="NCBI Taxonomy" id="111878"/>
    <lineage>
        <taxon>Eukaryota</taxon>
        <taxon>Metazoa</taxon>
        <taxon>Porifera</taxon>
        <taxon>Hexactinellida</taxon>
        <taxon>Hexasterophora</taxon>
        <taxon>Lyssacinosida</taxon>
        <taxon>Leucopsacidae</taxon>
        <taxon>Oopsacas</taxon>
    </lineage>
</organism>
<dbReference type="Pfam" id="PF17221">
    <property type="entry name" value="COMMD1_N"/>
    <property type="match status" value="1"/>
</dbReference>
<dbReference type="Proteomes" id="UP001165289">
    <property type="component" value="Unassembled WGS sequence"/>
</dbReference>
<feature type="domain" description="COMMD1 N-terminal" evidence="1">
    <location>
        <begin position="8"/>
        <end position="76"/>
    </location>
</feature>
<gene>
    <name evidence="2" type="ORF">LOD99_1309</name>
</gene>
<dbReference type="EMBL" id="JAKMXF010000144">
    <property type="protein sequence ID" value="KAI6656513.1"/>
    <property type="molecule type" value="Genomic_DNA"/>
</dbReference>
<keyword evidence="3" id="KW-1185">Reference proteome</keyword>
<comment type="caution">
    <text evidence="2">The sequence shown here is derived from an EMBL/GenBank/DDBJ whole genome shotgun (WGS) entry which is preliminary data.</text>
</comment>
<proteinExistence type="predicted"/>
<evidence type="ECO:0000313" key="2">
    <source>
        <dbReference type="EMBL" id="KAI6656513.1"/>
    </source>
</evidence>
<evidence type="ECO:0000259" key="1">
    <source>
        <dbReference type="Pfam" id="PF17221"/>
    </source>
</evidence>
<evidence type="ECO:0000313" key="3">
    <source>
        <dbReference type="Proteomes" id="UP001165289"/>
    </source>
</evidence>
<dbReference type="InterPro" id="IPR033776">
    <property type="entry name" value="COMMD1_N"/>
</dbReference>
<accession>A0AAV7K703</accession>
<reference evidence="2 3" key="1">
    <citation type="journal article" date="2023" name="BMC Biol.">
        <title>The compact genome of the sponge Oopsacas minuta (Hexactinellida) is lacking key metazoan core genes.</title>
        <authorList>
            <person name="Santini S."/>
            <person name="Schenkelaars Q."/>
            <person name="Jourda C."/>
            <person name="Duchesne M."/>
            <person name="Belahbib H."/>
            <person name="Rocher C."/>
            <person name="Selva M."/>
            <person name="Riesgo A."/>
            <person name="Vervoort M."/>
            <person name="Leys S.P."/>
            <person name="Kodjabachian L."/>
            <person name="Le Bivic A."/>
            <person name="Borchiellini C."/>
            <person name="Claverie J.M."/>
            <person name="Renard E."/>
        </authorList>
    </citation>
    <scope>NUCLEOTIDE SEQUENCE [LARGE SCALE GENOMIC DNA]</scope>
    <source>
        <strain evidence="2">SPO-2</strain>
    </source>
</reference>
<dbReference type="AlphaFoldDB" id="A0AAV7K703"/>
<sequence>MAEKGDVLAVYLTELSKVLYDDNEETQEMEEYANQLGSTNYEAFKKRYTGVLQALVSVDMDFTQLTAYLTSQKNKRQVKYLILHVLYNITTYSAKSNQHCNNQKL</sequence>
<name>A0AAV7K703_9METZ</name>